<comment type="function">
    <text evidence="1">Component of the MICOS complex, a large protein complex of the mitochondrial inner membrane that plays crucial roles in the maintenance of crista junctions, inner membrane architecture, and formation of contact sites to the outer membrane.</text>
</comment>
<evidence type="ECO:0000313" key="2">
    <source>
        <dbReference type="EMBL" id="CAK7914827.1"/>
    </source>
</evidence>
<accession>A0ABP0EGE0</accession>
<keyword evidence="1" id="KW-0472">Membrane</keyword>
<comment type="subcellular location">
    <subcellularLocation>
        <location evidence="1">Mitochondrion inner membrane</location>
    </subcellularLocation>
</comment>
<dbReference type="PANTHER" id="PTHR28268">
    <property type="entry name" value="MICOS SUBUNIT MIC26"/>
    <property type="match status" value="1"/>
</dbReference>
<dbReference type="PANTHER" id="PTHR28268:SF1">
    <property type="entry name" value="MICOS SUBUNIT MIC26"/>
    <property type="match status" value="1"/>
</dbReference>
<keyword evidence="1" id="KW-0496">Mitochondrion</keyword>
<keyword evidence="1" id="KW-0999">Mitochondrion inner membrane</keyword>
<proteinExistence type="predicted"/>
<protein>
    <recommendedName>
        <fullName evidence="1">MICOS complex subunit</fullName>
    </recommendedName>
</protein>
<evidence type="ECO:0000256" key="1">
    <source>
        <dbReference type="RuleBase" id="RU363021"/>
    </source>
</evidence>
<keyword evidence="3" id="KW-1185">Reference proteome</keyword>
<gene>
    <name evidence="2" type="primary">MIC26</name>
    <name evidence="2" type="ORF">CAAN4_F18250</name>
</gene>
<sequence>MIGPTTFRAATVVGGSVGSLLLMKSPIANDSKRRFYEDETEVVPVPGTVTPSSGTELEILGQNRLIDGISVRSPSSLESAFKTIRESVVDVYNQGRAYLDTTYVQYHETERKVTNTVSQLHAKQEDLLPNSIYVLVAALSGNILARQRNIVAKATFPVVLGLASFKYFLPETFGRTTGFVWSLEKQNLPHLAQQQELAVAKTNELVTTIGQSTETGQKKLQSGVQSLRSSIAGITGLNLDEEVSKK</sequence>
<dbReference type="Proteomes" id="UP001497600">
    <property type="component" value="Chromosome F"/>
</dbReference>
<evidence type="ECO:0000313" key="3">
    <source>
        <dbReference type="Proteomes" id="UP001497600"/>
    </source>
</evidence>
<dbReference type="Pfam" id="PF09769">
    <property type="entry name" value="ApoO"/>
    <property type="match status" value="1"/>
</dbReference>
<dbReference type="InterPro" id="IPR033181">
    <property type="entry name" value="Mic26_fungi"/>
</dbReference>
<comment type="subunit">
    <text evidence="1">Component of the mitochondrial contact site and cristae organizing system (MICOS) complex.</text>
</comment>
<dbReference type="EMBL" id="OZ004258">
    <property type="protein sequence ID" value="CAK7914827.1"/>
    <property type="molecule type" value="Genomic_DNA"/>
</dbReference>
<reference evidence="2 3" key="1">
    <citation type="submission" date="2024-01" db="EMBL/GenBank/DDBJ databases">
        <authorList>
            <consortium name="Genoscope - CEA"/>
            <person name="William W."/>
        </authorList>
    </citation>
    <scope>NUCLEOTIDE SEQUENCE [LARGE SCALE GENOMIC DNA]</scope>
    <source>
        <strain evidence="2 3">29B2s-10</strain>
    </source>
</reference>
<organism evidence="2 3">
    <name type="scientific">[Candida] anglica</name>
    <dbReference type="NCBI Taxonomy" id="148631"/>
    <lineage>
        <taxon>Eukaryota</taxon>
        <taxon>Fungi</taxon>
        <taxon>Dikarya</taxon>
        <taxon>Ascomycota</taxon>
        <taxon>Saccharomycotina</taxon>
        <taxon>Pichiomycetes</taxon>
        <taxon>Debaryomycetaceae</taxon>
        <taxon>Kurtzmaniella</taxon>
    </lineage>
</organism>
<name>A0ABP0EGE0_9ASCO</name>
<dbReference type="InterPro" id="IPR019166">
    <property type="entry name" value="MIC26/MIC27"/>
</dbReference>